<accession>A0A0F9AS23</accession>
<reference evidence="2" key="1">
    <citation type="journal article" date="2015" name="Nature">
        <title>Complex archaea that bridge the gap between prokaryotes and eukaryotes.</title>
        <authorList>
            <person name="Spang A."/>
            <person name="Saw J.H."/>
            <person name="Jorgensen S.L."/>
            <person name="Zaremba-Niedzwiedzka K."/>
            <person name="Martijn J."/>
            <person name="Lind A.E."/>
            <person name="van Eijk R."/>
            <person name="Schleper C."/>
            <person name="Guy L."/>
            <person name="Ettema T.J."/>
        </authorList>
    </citation>
    <scope>NUCLEOTIDE SEQUENCE</scope>
</reference>
<proteinExistence type="predicted"/>
<organism evidence="2">
    <name type="scientific">marine sediment metagenome</name>
    <dbReference type="NCBI Taxonomy" id="412755"/>
    <lineage>
        <taxon>unclassified sequences</taxon>
        <taxon>metagenomes</taxon>
        <taxon>ecological metagenomes</taxon>
    </lineage>
</organism>
<evidence type="ECO:0000313" key="2">
    <source>
        <dbReference type="EMBL" id="KKK74991.1"/>
    </source>
</evidence>
<dbReference type="EMBL" id="LAZR01056063">
    <property type="protein sequence ID" value="KKK74991.1"/>
    <property type="molecule type" value="Genomic_DNA"/>
</dbReference>
<comment type="caution">
    <text evidence="2">The sequence shown here is derived from an EMBL/GenBank/DDBJ whole genome shotgun (WGS) entry which is preliminary data.</text>
</comment>
<dbReference type="AlphaFoldDB" id="A0A0F9AS23"/>
<feature type="region of interest" description="Disordered" evidence="1">
    <location>
        <begin position="1"/>
        <end position="51"/>
    </location>
</feature>
<evidence type="ECO:0000256" key="1">
    <source>
        <dbReference type="SAM" id="MobiDB-lite"/>
    </source>
</evidence>
<name>A0A0F9AS23_9ZZZZ</name>
<gene>
    <name evidence="2" type="ORF">LCGC14_2878210</name>
</gene>
<sequence>MFKKTGKTTTIGVTDQPPKRANLPVDGDSKINPLNKDPNISIPRPQQDNDR</sequence>
<protein>
    <submittedName>
        <fullName evidence="2">Uncharacterized protein</fullName>
    </submittedName>
</protein>